<dbReference type="EMBL" id="JBHUCJ010000089">
    <property type="protein sequence ID" value="MFD3226480.1"/>
    <property type="molecule type" value="Genomic_DNA"/>
</dbReference>
<dbReference type="InterPro" id="IPR036162">
    <property type="entry name" value="Resolvase-like_N_sf"/>
</dbReference>
<keyword evidence="7" id="KW-1185">Reference proteome</keyword>
<keyword evidence="2" id="KW-0238">DNA-binding</keyword>
<dbReference type="InterPro" id="IPR006118">
    <property type="entry name" value="Recombinase_CS"/>
</dbReference>
<evidence type="ECO:0000256" key="2">
    <source>
        <dbReference type="ARBA" id="ARBA00023125"/>
    </source>
</evidence>
<dbReference type="PANTHER" id="PTHR30461:SF25">
    <property type="entry name" value="RESOLVASE-RELATED"/>
    <property type="match status" value="1"/>
</dbReference>
<evidence type="ECO:0000313" key="6">
    <source>
        <dbReference type="EMBL" id="MFD3226480.1"/>
    </source>
</evidence>
<accession>A0ABW6CHQ4</accession>
<dbReference type="Gene3D" id="3.40.50.1390">
    <property type="entry name" value="Resolvase, N-terminal catalytic domain"/>
    <property type="match status" value="1"/>
</dbReference>
<evidence type="ECO:0000256" key="1">
    <source>
        <dbReference type="ARBA" id="ARBA00022908"/>
    </source>
</evidence>
<dbReference type="SMART" id="SM00857">
    <property type="entry name" value="Resolvase"/>
    <property type="match status" value="1"/>
</dbReference>
<comment type="caution">
    <text evidence="6">The sequence shown here is derived from an EMBL/GenBank/DDBJ whole genome shotgun (WGS) entry which is preliminary data.</text>
</comment>
<keyword evidence="3" id="KW-0233">DNA recombination</keyword>
<dbReference type="Proteomes" id="UP001598201">
    <property type="component" value="Unassembled WGS sequence"/>
</dbReference>
<dbReference type="InterPro" id="IPR050639">
    <property type="entry name" value="SSR_resolvase"/>
</dbReference>
<keyword evidence="1" id="KW-0229">DNA integration</keyword>
<dbReference type="RefSeq" id="WP_379672211.1">
    <property type="nucleotide sequence ID" value="NZ_JBHUCJ010000089.1"/>
</dbReference>
<dbReference type="PROSITE" id="PS00398">
    <property type="entry name" value="RECOMBINASES_2"/>
    <property type="match status" value="1"/>
</dbReference>
<protein>
    <submittedName>
        <fullName evidence="6">Recombinase family protein</fullName>
    </submittedName>
</protein>
<reference evidence="6 7" key="1">
    <citation type="submission" date="2024-09" db="EMBL/GenBank/DDBJ databases">
        <title>Genomes of Rahnella.</title>
        <authorList>
            <person name="Mnguni F.C."/>
            <person name="Shin G.Y."/>
            <person name="Coutinho T."/>
        </authorList>
    </citation>
    <scope>NUCLEOTIDE SEQUENCE [LARGE SCALE GENOMIC DNA]</scope>
    <source>
        <strain evidence="6 7">20WA0057</strain>
    </source>
</reference>
<dbReference type="CDD" id="cd03767">
    <property type="entry name" value="SR_Res_par"/>
    <property type="match status" value="1"/>
</dbReference>
<dbReference type="PROSITE" id="PS00397">
    <property type="entry name" value="RECOMBINASES_1"/>
    <property type="match status" value="1"/>
</dbReference>
<evidence type="ECO:0000256" key="4">
    <source>
        <dbReference type="PROSITE-ProRule" id="PRU10137"/>
    </source>
</evidence>
<sequence length="207" mass="23302">MYIFGYLRASTKSQDAKRAQKRMKAFAEDNGHRVAAWYIENESGASLQRPELMRMLDDADKGDVILVEQVDRLSRLSEDDWGALKTIISTKQLAVVSLDLPTSQMALTDKSGNDFQGAMLRAINCMMLDMLAAISRKDYEDRRRRQREGIDKAKAEGKFLGRRADEDLHMVIVTLRNSGKSLADVSRISGASLSTVNRVCKKLREEA</sequence>
<dbReference type="PROSITE" id="PS51736">
    <property type="entry name" value="RECOMBINASES_3"/>
    <property type="match status" value="1"/>
</dbReference>
<evidence type="ECO:0000256" key="3">
    <source>
        <dbReference type="ARBA" id="ARBA00023172"/>
    </source>
</evidence>
<dbReference type="SUPFAM" id="SSF53041">
    <property type="entry name" value="Resolvase-like"/>
    <property type="match status" value="1"/>
</dbReference>
<feature type="domain" description="Resolvase/invertase-type recombinase catalytic" evidence="5">
    <location>
        <begin position="2"/>
        <end position="157"/>
    </location>
</feature>
<organism evidence="6 7">
    <name type="scientific">Rahnella sp. (strain Y9602)</name>
    <dbReference type="NCBI Taxonomy" id="2703885"/>
    <lineage>
        <taxon>Bacteria</taxon>
        <taxon>Pseudomonadati</taxon>
        <taxon>Pseudomonadota</taxon>
        <taxon>Gammaproteobacteria</taxon>
        <taxon>Enterobacterales</taxon>
        <taxon>Yersiniaceae</taxon>
        <taxon>Rahnella</taxon>
    </lineage>
</organism>
<dbReference type="Pfam" id="PF00239">
    <property type="entry name" value="Resolvase"/>
    <property type="match status" value="1"/>
</dbReference>
<feature type="active site" description="O-(5'-phospho-DNA)-serine intermediate" evidence="4">
    <location>
        <position position="10"/>
    </location>
</feature>
<dbReference type="PANTHER" id="PTHR30461">
    <property type="entry name" value="DNA-INVERTASE FROM LAMBDOID PROPHAGE"/>
    <property type="match status" value="1"/>
</dbReference>
<gene>
    <name evidence="6" type="ORF">ACFPK4_23340</name>
</gene>
<dbReference type="InterPro" id="IPR006119">
    <property type="entry name" value="Resolv_N"/>
</dbReference>
<name>A0ABW6CHQ4_RAHSY</name>
<evidence type="ECO:0000313" key="7">
    <source>
        <dbReference type="Proteomes" id="UP001598201"/>
    </source>
</evidence>
<evidence type="ECO:0000259" key="5">
    <source>
        <dbReference type="PROSITE" id="PS51736"/>
    </source>
</evidence>
<proteinExistence type="predicted"/>